<reference evidence="3 4" key="1">
    <citation type="submission" date="2022-06" db="EMBL/GenBank/DDBJ databases">
        <title>Genomic Encyclopedia of Archaeal and Bacterial Type Strains, Phase II (KMG-II): from individual species to whole genera.</title>
        <authorList>
            <person name="Goeker M."/>
        </authorList>
    </citation>
    <scope>NUCLEOTIDE SEQUENCE [LARGE SCALE GENOMIC DNA]</scope>
    <source>
        <strain evidence="3 4">DSM 45037</strain>
    </source>
</reference>
<keyword evidence="4" id="KW-1185">Reference proteome</keyword>
<sequence>MSGPESGVRWVRRTDHGVPIDLAVRRSRGGTGTPVLAVHGMGGDHTTWRRLAAGLRADGRPVISYDQRGHGQSSRGVYELDRLRDDLLSVVEDLPDAQTVDVVAHSLGAHVALRAAMATPGRFGRLVLEEVPPTPRDAADVAEGITPRSSPRELVLGVLDVIRDPRPVMRFDARLAPTVQAEFDAPDPDWWAGLRRVSTPVLVISGGDQSFLPPRHLRTLAGALPDGRFLAIPTGHSVHRDRPDDFAAATLAFLRGEDVGTRA</sequence>
<dbReference type="Gene3D" id="3.40.50.1820">
    <property type="entry name" value="alpha/beta hydrolase"/>
    <property type="match status" value="1"/>
</dbReference>
<keyword evidence="1" id="KW-0378">Hydrolase</keyword>
<evidence type="ECO:0000259" key="2">
    <source>
        <dbReference type="Pfam" id="PF12697"/>
    </source>
</evidence>
<dbReference type="PANTHER" id="PTHR43798:SF31">
    <property type="entry name" value="AB HYDROLASE SUPERFAMILY PROTEIN YCLE"/>
    <property type="match status" value="1"/>
</dbReference>
<comment type="caution">
    <text evidence="3">The sequence shown here is derived from an EMBL/GenBank/DDBJ whole genome shotgun (WGS) entry which is preliminary data.</text>
</comment>
<dbReference type="EMBL" id="JAMTCG010000007">
    <property type="protein sequence ID" value="MCP2162443.1"/>
    <property type="molecule type" value="Genomic_DNA"/>
</dbReference>
<name>A0ABT1H9F4_9NOCA</name>
<organism evidence="3 4">
    <name type="scientific">Williamsia serinedens</name>
    <dbReference type="NCBI Taxonomy" id="391736"/>
    <lineage>
        <taxon>Bacteria</taxon>
        <taxon>Bacillati</taxon>
        <taxon>Actinomycetota</taxon>
        <taxon>Actinomycetes</taxon>
        <taxon>Mycobacteriales</taxon>
        <taxon>Nocardiaceae</taxon>
        <taxon>Williamsia</taxon>
    </lineage>
</organism>
<dbReference type="Pfam" id="PF12697">
    <property type="entry name" value="Abhydrolase_6"/>
    <property type="match status" value="1"/>
</dbReference>
<evidence type="ECO:0000256" key="1">
    <source>
        <dbReference type="ARBA" id="ARBA00022801"/>
    </source>
</evidence>
<evidence type="ECO:0000313" key="4">
    <source>
        <dbReference type="Proteomes" id="UP001205740"/>
    </source>
</evidence>
<feature type="domain" description="AB hydrolase-1" evidence="2">
    <location>
        <begin position="35"/>
        <end position="249"/>
    </location>
</feature>
<gene>
    <name evidence="3" type="ORF">LX12_003651</name>
</gene>
<dbReference type="SUPFAM" id="SSF53474">
    <property type="entry name" value="alpha/beta-Hydrolases"/>
    <property type="match status" value="1"/>
</dbReference>
<proteinExistence type="predicted"/>
<dbReference type="PANTHER" id="PTHR43798">
    <property type="entry name" value="MONOACYLGLYCEROL LIPASE"/>
    <property type="match status" value="1"/>
</dbReference>
<dbReference type="Proteomes" id="UP001205740">
    <property type="component" value="Unassembled WGS sequence"/>
</dbReference>
<dbReference type="InterPro" id="IPR029058">
    <property type="entry name" value="AB_hydrolase_fold"/>
</dbReference>
<dbReference type="InterPro" id="IPR050266">
    <property type="entry name" value="AB_hydrolase_sf"/>
</dbReference>
<accession>A0ABT1H9F4</accession>
<dbReference type="RefSeq" id="WP_253656020.1">
    <property type="nucleotide sequence ID" value="NZ_BAAAOE010000002.1"/>
</dbReference>
<evidence type="ECO:0000313" key="3">
    <source>
        <dbReference type="EMBL" id="MCP2162443.1"/>
    </source>
</evidence>
<protein>
    <submittedName>
        <fullName evidence="3">Pimeloyl-ACP methyl ester carboxylesterase</fullName>
    </submittedName>
</protein>
<dbReference type="InterPro" id="IPR000073">
    <property type="entry name" value="AB_hydrolase_1"/>
</dbReference>